<evidence type="ECO:0000313" key="9">
    <source>
        <dbReference type="Proteomes" id="UP000799772"/>
    </source>
</evidence>
<dbReference type="InterPro" id="IPR050815">
    <property type="entry name" value="TF_fung"/>
</dbReference>
<sequence>MILQENLPAIFSHFESRLSGIEQLLTKLVNRRESGTIPIDLISNGSSPPAPLAGTKRKRTQSVSQDSSGSTVEIDHTIEQVSFAGMLPMTVLLDIIDTYFTHCHRQPYSFFHEADFRQQLSEGKIPDHLLFALLANAFRYSTHPYLQHNAQELAVTYVERSWRSIVSDYFAKSRKFDIATVQTLALLAIFDFTAGKSRQGSSWLKIGIAIRIAQDLRLMMEPEEDMSAVDLEQCRRVFWSIYILDRLVSCGRARPHTISDDSCQLQLPVDDMALIAGSIKRTPTFEQLSDLRLADQWHLDPFAIEVIMARTLGRTAQYMLQQVNNESSSPPWNADSGYAKLQSELLHLETLLKMRIPIGELLSQYRVAENKIDHADVGPVLFSRALFHLCYSLLNNPFLLRRRMQHFAPAPPSFQVRAFEEGWHHARQQIALLRECRNAGCTVRNPFYGYCLTVPSSIFLLNLQSPKAEVANESSVLLQESISIMEEIAKYWNSVSFMREELKRFAEDSQPFTCLASDAPESPNLSSDHESIMWRLVDYSTMSNIDVSNYSAKPHDEDFWQAFDNVWSDMADGQYLLGSGFNERGIDNARTEFAFYDYNTAVGGAMDFPTASATEEPQDSRTEAARTFEHTRIPGSYS</sequence>
<keyword evidence="9" id="KW-1185">Reference proteome</keyword>
<dbReference type="GO" id="GO:0000981">
    <property type="term" value="F:DNA-binding transcription factor activity, RNA polymerase II-specific"/>
    <property type="evidence" value="ECO:0007669"/>
    <property type="project" value="InterPro"/>
</dbReference>
<comment type="caution">
    <text evidence="8">The sequence shown here is derived from an EMBL/GenBank/DDBJ whole genome shotgun (WGS) entry which is preliminary data.</text>
</comment>
<evidence type="ECO:0000256" key="1">
    <source>
        <dbReference type="ARBA" id="ARBA00004123"/>
    </source>
</evidence>
<keyword evidence="3" id="KW-0805">Transcription regulation</keyword>
<dbReference type="Pfam" id="PF04082">
    <property type="entry name" value="Fungal_trans"/>
    <property type="match status" value="1"/>
</dbReference>
<reference evidence="8" key="1">
    <citation type="journal article" date="2020" name="Stud. Mycol.">
        <title>101 Dothideomycetes genomes: a test case for predicting lifestyles and emergence of pathogens.</title>
        <authorList>
            <person name="Haridas S."/>
            <person name="Albert R."/>
            <person name="Binder M."/>
            <person name="Bloem J."/>
            <person name="Labutti K."/>
            <person name="Salamov A."/>
            <person name="Andreopoulos B."/>
            <person name="Baker S."/>
            <person name="Barry K."/>
            <person name="Bills G."/>
            <person name="Bluhm B."/>
            <person name="Cannon C."/>
            <person name="Castanera R."/>
            <person name="Culley D."/>
            <person name="Daum C."/>
            <person name="Ezra D."/>
            <person name="Gonzalez J."/>
            <person name="Henrissat B."/>
            <person name="Kuo A."/>
            <person name="Liang C."/>
            <person name="Lipzen A."/>
            <person name="Lutzoni F."/>
            <person name="Magnuson J."/>
            <person name="Mondo S."/>
            <person name="Nolan M."/>
            <person name="Ohm R."/>
            <person name="Pangilinan J."/>
            <person name="Park H.-J."/>
            <person name="Ramirez L."/>
            <person name="Alfaro M."/>
            <person name="Sun H."/>
            <person name="Tritt A."/>
            <person name="Yoshinaga Y."/>
            <person name="Zwiers L.-H."/>
            <person name="Turgeon B."/>
            <person name="Goodwin S."/>
            <person name="Spatafora J."/>
            <person name="Crous P."/>
            <person name="Grigoriev I."/>
        </authorList>
    </citation>
    <scope>NUCLEOTIDE SEQUENCE</scope>
    <source>
        <strain evidence="8">CBS 133067</strain>
    </source>
</reference>
<dbReference type="GO" id="GO:0006351">
    <property type="term" value="P:DNA-templated transcription"/>
    <property type="evidence" value="ECO:0007669"/>
    <property type="project" value="InterPro"/>
</dbReference>
<dbReference type="PANTHER" id="PTHR47338">
    <property type="entry name" value="ZN(II)2CYS6 TRANSCRIPTION FACTOR (EUROFUNG)-RELATED"/>
    <property type="match status" value="1"/>
</dbReference>
<dbReference type="SMART" id="SM00906">
    <property type="entry name" value="Fungal_trans"/>
    <property type="match status" value="1"/>
</dbReference>
<evidence type="ECO:0000256" key="4">
    <source>
        <dbReference type="ARBA" id="ARBA00023163"/>
    </source>
</evidence>
<keyword evidence="2" id="KW-0479">Metal-binding</keyword>
<feature type="domain" description="Xylanolytic transcriptional activator regulatory" evidence="7">
    <location>
        <begin position="202"/>
        <end position="274"/>
    </location>
</feature>
<dbReference type="CDD" id="cd12148">
    <property type="entry name" value="fungal_TF_MHR"/>
    <property type="match status" value="1"/>
</dbReference>
<feature type="region of interest" description="Disordered" evidence="6">
    <location>
        <begin position="609"/>
        <end position="638"/>
    </location>
</feature>
<evidence type="ECO:0000256" key="3">
    <source>
        <dbReference type="ARBA" id="ARBA00023015"/>
    </source>
</evidence>
<feature type="region of interest" description="Disordered" evidence="6">
    <location>
        <begin position="39"/>
        <end position="71"/>
    </location>
</feature>
<dbReference type="PANTHER" id="PTHR47338:SF4">
    <property type="entry name" value="ZN(II)2CYS6 TRANSCRIPTION FACTOR (EUROFUNG)"/>
    <property type="match status" value="1"/>
</dbReference>
<keyword evidence="5" id="KW-0539">Nucleus</keyword>
<feature type="compositionally biased region" description="Polar residues" evidence="6">
    <location>
        <begin position="61"/>
        <end position="71"/>
    </location>
</feature>
<name>A0A9P4M5M3_9PEZI</name>
<dbReference type="InterPro" id="IPR007219">
    <property type="entry name" value="XnlR_reg_dom"/>
</dbReference>
<accession>A0A9P4M5M3</accession>
<evidence type="ECO:0000256" key="5">
    <source>
        <dbReference type="ARBA" id="ARBA00023242"/>
    </source>
</evidence>
<organism evidence="8 9">
    <name type="scientific">Rhizodiscina lignyota</name>
    <dbReference type="NCBI Taxonomy" id="1504668"/>
    <lineage>
        <taxon>Eukaryota</taxon>
        <taxon>Fungi</taxon>
        <taxon>Dikarya</taxon>
        <taxon>Ascomycota</taxon>
        <taxon>Pezizomycotina</taxon>
        <taxon>Dothideomycetes</taxon>
        <taxon>Pleosporomycetidae</taxon>
        <taxon>Aulographales</taxon>
        <taxon>Rhizodiscinaceae</taxon>
        <taxon>Rhizodiscina</taxon>
    </lineage>
</organism>
<evidence type="ECO:0000259" key="7">
    <source>
        <dbReference type="SMART" id="SM00906"/>
    </source>
</evidence>
<proteinExistence type="predicted"/>
<gene>
    <name evidence="8" type="ORF">NA57DRAFT_57175</name>
</gene>
<dbReference type="EMBL" id="ML978127">
    <property type="protein sequence ID" value="KAF2098005.1"/>
    <property type="molecule type" value="Genomic_DNA"/>
</dbReference>
<feature type="compositionally biased region" description="Basic and acidic residues" evidence="6">
    <location>
        <begin position="618"/>
        <end position="632"/>
    </location>
</feature>
<dbReference type="AlphaFoldDB" id="A0A9P4M5M3"/>
<dbReference type="GO" id="GO:0008270">
    <property type="term" value="F:zinc ion binding"/>
    <property type="evidence" value="ECO:0007669"/>
    <property type="project" value="InterPro"/>
</dbReference>
<dbReference type="GO" id="GO:0003677">
    <property type="term" value="F:DNA binding"/>
    <property type="evidence" value="ECO:0007669"/>
    <property type="project" value="InterPro"/>
</dbReference>
<evidence type="ECO:0000256" key="6">
    <source>
        <dbReference type="SAM" id="MobiDB-lite"/>
    </source>
</evidence>
<dbReference type="OrthoDB" id="424974at2759"/>
<protein>
    <recommendedName>
        <fullName evidence="7">Xylanolytic transcriptional activator regulatory domain-containing protein</fullName>
    </recommendedName>
</protein>
<dbReference type="Proteomes" id="UP000799772">
    <property type="component" value="Unassembled WGS sequence"/>
</dbReference>
<dbReference type="GO" id="GO:0005634">
    <property type="term" value="C:nucleus"/>
    <property type="evidence" value="ECO:0007669"/>
    <property type="project" value="UniProtKB-SubCell"/>
</dbReference>
<evidence type="ECO:0000256" key="2">
    <source>
        <dbReference type="ARBA" id="ARBA00022723"/>
    </source>
</evidence>
<evidence type="ECO:0000313" key="8">
    <source>
        <dbReference type="EMBL" id="KAF2098005.1"/>
    </source>
</evidence>
<keyword evidence="4" id="KW-0804">Transcription</keyword>
<comment type="subcellular location">
    <subcellularLocation>
        <location evidence="1">Nucleus</location>
    </subcellularLocation>
</comment>